<dbReference type="OrthoDB" id="85890at2157"/>
<name>A0A162FGG8_9EURY</name>
<evidence type="ECO:0000313" key="2">
    <source>
        <dbReference type="Proteomes" id="UP000077245"/>
    </source>
</evidence>
<dbReference type="GO" id="GO:0046917">
    <property type="term" value="F:triphosphoribosyl-dephospho-CoA synthase activity"/>
    <property type="evidence" value="ECO:0007669"/>
    <property type="project" value="UniProtKB-EC"/>
</dbReference>
<dbReference type="EC" id="2.4.2.52" evidence="1"/>
<keyword evidence="1" id="KW-0808">Transferase</keyword>
<gene>
    <name evidence="1" type="primary">citG</name>
    <name evidence="1" type="ORF">MBCUR_09480</name>
</gene>
<dbReference type="STRING" id="49547.MBCUR_09480"/>
<keyword evidence="1" id="KW-0328">Glycosyltransferase</keyword>
<comment type="caution">
    <text evidence="1">The sequence shown here is derived from an EMBL/GenBank/DDBJ whole genome shotgun (WGS) entry which is preliminary data.</text>
</comment>
<dbReference type="Proteomes" id="UP000077245">
    <property type="component" value="Unassembled WGS sequence"/>
</dbReference>
<accession>A0A162FGG8</accession>
<dbReference type="PANTHER" id="PTHR42280:SF1">
    <property type="entry name" value="CITG FAMILY PROTEIN"/>
    <property type="match status" value="1"/>
</dbReference>
<dbReference type="EMBL" id="LWMV01000163">
    <property type="protein sequence ID" value="KZX12695.1"/>
    <property type="molecule type" value="Genomic_DNA"/>
</dbReference>
<dbReference type="GO" id="GO:0005524">
    <property type="term" value="F:ATP binding"/>
    <property type="evidence" value="ECO:0007669"/>
    <property type="project" value="InterPro"/>
</dbReference>
<dbReference type="RefSeq" id="WP_067090872.1">
    <property type="nucleotide sequence ID" value="NZ_LWMV01000163.1"/>
</dbReference>
<dbReference type="AlphaFoldDB" id="A0A162FGG8"/>
<sequence>MESNKIEKISIIAKMAQIASVLEVSGYPKPGNVHRTRDFADMIFEDFLISGVVIGEIVKEAALNGLKIKETKDFKNANLGKYIFKGVLETDKWVKNNTNLGILMMIIPISISAAISESFFQLQDNISVLMNNSTVNDAIDLYDAINLADAGGMGDQENFDVNSKKAKEELINNNQTMFDVLAISASWDSLARELTSKMPIAFDLGFVNYVDFKKQYSQNLSTVLTFLTILSNVPDTLISRKYGDEQAEEISEMAEEIITGNDDYGSVDFIKKVKDLDDYLFENKFNPGTTADLTAASIFLSYLYEYFMDFE</sequence>
<dbReference type="PATRIC" id="fig|49547.3.peg.1017"/>
<organism evidence="1 2">
    <name type="scientific">Methanobrevibacter curvatus</name>
    <dbReference type="NCBI Taxonomy" id="49547"/>
    <lineage>
        <taxon>Archaea</taxon>
        <taxon>Methanobacteriati</taxon>
        <taxon>Methanobacteriota</taxon>
        <taxon>Methanomada group</taxon>
        <taxon>Methanobacteria</taxon>
        <taxon>Methanobacteriales</taxon>
        <taxon>Methanobacteriaceae</taxon>
        <taxon>Methanobrevibacter</taxon>
    </lineage>
</organism>
<protein>
    <submittedName>
        <fullName evidence="1">2-(5''-triphosphoribosyl)-3'-dephosphocoenzyme-A synthase</fullName>
        <ecNumber evidence="1">2.4.2.52</ecNumber>
    </submittedName>
</protein>
<keyword evidence="2" id="KW-1185">Reference proteome</keyword>
<dbReference type="InterPro" id="IPR002736">
    <property type="entry name" value="CitG"/>
</dbReference>
<proteinExistence type="predicted"/>
<dbReference type="Gene3D" id="1.10.4200.10">
    <property type="entry name" value="Triphosphoribosyl-dephospho-CoA protein"/>
    <property type="match status" value="1"/>
</dbReference>
<dbReference type="GO" id="GO:0016757">
    <property type="term" value="F:glycosyltransferase activity"/>
    <property type="evidence" value="ECO:0007669"/>
    <property type="project" value="UniProtKB-KW"/>
</dbReference>
<dbReference type="Pfam" id="PF01874">
    <property type="entry name" value="CitG"/>
    <property type="match status" value="1"/>
</dbReference>
<dbReference type="PANTHER" id="PTHR42280">
    <property type="entry name" value="CITG FAMILY PROTEIN"/>
    <property type="match status" value="1"/>
</dbReference>
<reference evidence="1 2" key="1">
    <citation type="submission" date="2016-04" db="EMBL/GenBank/DDBJ databases">
        <title>Genome sequence of Methanobrevibacter curvatus DSM 11111.</title>
        <authorList>
            <person name="Poehlein A."/>
            <person name="Seedorf H."/>
            <person name="Daniel R."/>
        </authorList>
    </citation>
    <scope>NUCLEOTIDE SEQUENCE [LARGE SCALE GENOMIC DNA]</scope>
    <source>
        <strain evidence="1 2">DSM 11111</strain>
    </source>
</reference>
<evidence type="ECO:0000313" key="1">
    <source>
        <dbReference type="EMBL" id="KZX12695.1"/>
    </source>
</evidence>